<sequence>MSDDHAQLDSTLMSMVILPMVKTSPSVFVPVLQSLLTGPFVLNENDLDCSESTRTSCESIHKLIEGSRVNLFMDRDEIDLKTLQGVDSVVFESTQPLKMSLNESCESTRGESKSIHTNDERYVSQEVKEGIFGINFLASGNSGLSVVKGAEGMPLS</sequence>
<name>A0ABU6Y701_9FABA</name>
<gene>
    <name evidence="1" type="ORF">PIB30_020733</name>
</gene>
<protein>
    <submittedName>
        <fullName evidence="1">Uncharacterized protein</fullName>
    </submittedName>
</protein>
<dbReference type="Proteomes" id="UP001341840">
    <property type="component" value="Unassembled WGS sequence"/>
</dbReference>
<organism evidence="1 2">
    <name type="scientific">Stylosanthes scabra</name>
    <dbReference type="NCBI Taxonomy" id="79078"/>
    <lineage>
        <taxon>Eukaryota</taxon>
        <taxon>Viridiplantae</taxon>
        <taxon>Streptophyta</taxon>
        <taxon>Embryophyta</taxon>
        <taxon>Tracheophyta</taxon>
        <taxon>Spermatophyta</taxon>
        <taxon>Magnoliopsida</taxon>
        <taxon>eudicotyledons</taxon>
        <taxon>Gunneridae</taxon>
        <taxon>Pentapetalae</taxon>
        <taxon>rosids</taxon>
        <taxon>fabids</taxon>
        <taxon>Fabales</taxon>
        <taxon>Fabaceae</taxon>
        <taxon>Papilionoideae</taxon>
        <taxon>50 kb inversion clade</taxon>
        <taxon>dalbergioids sensu lato</taxon>
        <taxon>Dalbergieae</taxon>
        <taxon>Pterocarpus clade</taxon>
        <taxon>Stylosanthes</taxon>
    </lineage>
</organism>
<reference evidence="1 2" key="1">
    <citation type="journal article" date="2023" name="Plants (Basel)">
        <title>Bridging the Gap: Combining Genomics and Transcriptomics Approaches to Understand Stylosanthes scabra, an Orphan Legume from the Brazilian Caatinga.</title>
        <authorList>
            <person name="Ferreira-Neto J.R.C."/>
            <person name="da Silva M.D."/>
            <person name="Binneck E."/>
            <person name="de Melo N.F."/>
            <person name="da Silva R.H."/>
            <person name="de Melo A.L.T.M."/>
            <person name="Pandolfi V."/>
            <person name="Bustamante F.O."/>
            <person name="Brasileiro-Vidal A.C."/>
            <person name="Benko-Iseppon A.M."/>
        </authorList>
    </citation>
    <scope>NUCLEOTIDE SEQUENCE [LARGE SCALE GENOMIC DNA]</scope>
    <source>
        <tissue evidence="1">Leaves</tissue>
    </source>
</reference>
<evidence type="ECO:0000313" key="2">
    <source>
        <dbReference type="Proteomes" id="UP001341840"/>
    </source>
</evidence>
<comment type="caution">
    <text evidence="1">The sequence shown here is derived from an EMBL/GenBank/DDBJ whole genome shotgun (WGS) entry which is preliminary data.</text>
</comment>
<keyword evidence="2" id="KW-1185">Reference proteome</keyword>
<accession>A0ABU6Y701</accession>
<evidence type="ECO:0000313" key="1">
    <source>
        <dbReference type="EMBL" id="MED6205764.1"/>
    </source>
</evidence>
<proteinExistence type="predicted"/>
<dbReference type="EMBL" id="JASCZI010241722">
    <property type="protein sequence ID" value="MED6205764.1"/>
    <property type="molecule type" value="Genomic_DNA"/>
</dbReference>